<dbReference type="EMBL" id="JAODUO010002056">
    <property type="protein sequence ID" value="KAK2155616.1"/>
    <property type="molecule type" value="Genomic_DNA"/>
</dbReference>
<proteinExistence type="predicted"/>
<accession>A0AAD9JMT3</accession>
<evidence type="ECO:0000313" key="3">
    <source>
        <dbReference type="EMBL" id="KAK2155616.1"/>
    </source>
</evidence>
<feature type="region of interest" description="Disordered" evidence="1">
    <location>
        <begin position="1"/>
        <end position="35"/>
    </location>
</feature>
<feature type="transmembrane region" description="Helical" evidence="2">
    <location>
        <begin position="50"/>
        <end position="68"/>
    </location>
</feature>
<reference evidence="3" key="1">
    <citation type="journal article" date="2023" name="Mol. Biol. Evol.">
        <title>Third-Generation Sequencing Reveals the Adaptive Role of the Epigenome in Three Deep-Sea Polychaetes.</title>
        <authorList>
            <person name="Perez M."/>
            <person name="Aroh O."/>
            <person name="Sun Y."/>
            <person name="Lan Y."/>
            <person name="Juniper S.K."/>
            <person name="Young C.R."/>
            <person name="Angers B."/>
            <person name="Qian P.Y."/>
        </authorList>
    </citation>
    <scope>NUCLEOTIDE SEQUENCE</scope>
    <source>
        <strain evidence="3">R07B-5</strain>
    </source>
</reference>
<keyword evidence="2" id="KW-1133">Transmembrane helix</keyword>
<gene>
    <name evidence="3" type="ORF">NP493_2061g00011</name>
</gene>
<dbReference type="Proteomes" id="UP001209878">
    <property type="component" value="Unassembled WGS sequence"/>
</dbReference>
<evidence type="ECO:0000313" key="4">
    <source>
        <dbReference type="Proteomes" id="UP001209878"/>
    </source>
</evidence>
<evidence type="ECO:0000256" key="2">
    <source>
        <dbReference type="SAM" id="Phobius"/>
    </source>
</evidence>
<dbReference type="AlphaFoldDB" id="A0AAD9JMT3"/>
<sequence>CSFALANTCSRDTKTRPPRNHVNRSEKQSTDEKMPRRYQEFRAWRVLRSSWKSVVFLLTPIVFLPLVLTVNTQRGRRGCAGYTW</sequence>
<organism evidence="3 4">
    <name type="scientific">Ridgeia piscesae</name>
    <name type="common">Tubeworm</name>
    <dbReference type="NCBI Taxonomy" id="27915"/>
    <lineage>
        <taxon>Eukaryota</taxon>
        <taxon>Metazoa</taxon>
        <taxon>Spiralia</taxon>
        <taxon>Lophotrochozoa</taxon>
        <taxon>Annelida</taxon>
        <taxon>Polychaeta</taxon>
        <taxon>Sedentaria</taxon>
        <taxon>Canalipalpata</taxon>
        <taxon>Sabellida</taxon>
        <taxon>Siboglinidae</taxon>
        <taxon>Ridgeia</taxon>
    </lineage>
</organism>
<protein>
    <submittedName>
        <fullName evidence="3">Uncharacterized protein</fullName>
    </submittedName>
</protein>
<keyword evidence="2" id="KW-0812">Transmembrane</keyword>
<feature type="non-terminal residue" evidence="3">
    <location>
        <position position="84"/>
    </location>
</feature>
<feature type="compositionally biased region" description="Polar residues" evidence="1">
    <location>
        <begin position="1"/>
        <end position="10"/>
    </location>
</feature>
<keyword evidence="2" id="KW-0472">Membrane</keyword>
<name>A0AAD9JMT3_RIDPI</name>
<evidence type="ECO:0000256" key="1">
    <source>
        <dbReference type="SAM" id="MobiDB-lite"/>
    </source>
</evidence>
<keyword evidence="4" id="KW-1185">Reference proteome</keyword>
<comment type="caution">
    <text evidence="3">The sequence shown here is derived from an EMBL/GenBank/DDBJ whole genome shotgun (WGS) entry which is preliminary data.</text>
</comment>
<feature type="compositionally biased region" description="Basic and acidic residues" evidence="1">
    <location>
        <begin position="23"/>
        <end position="35"/>
    </location>
</feature>